<feature type="transmembrane region" description="Helical" evidence="6">
    <location>
        <begin position="273"/>
        <end position="290"/>
    </location>
</feature>
<proteinExistence type="inferred from homology"/>
<name>A0A6S6QQM8_9HYPH</name>
<dbReference type="RefSeq" id="WP_222877610.1">
    <property type="nucleotide sequence ID" value="NZ_AP023361.1"/>
</dbReference>
<organism evidence="8 9">
    <name type="scientific">Terrihabitans soli</name>
    <dbReference type="NCBI Taxonomy" id="708113"/>
    <lineage>
        <taxon>Bacteria</taxon>
        <taxon>Pseudomonadati</taxon>
        <taxon>Pseudomonadota</taxon>
        <taxon>Alphaproteobacteria</taxon>
        <taxon>Hyphomicrobiales</taxon>
        <taxon>Terrihabitans</taxon>
    </lineage>
</organism>
<evidence type="ECO:0000313" key="8">
    <source>
        <dbReference type="EMBL" id="BCJ91349.1"/>
    </source>
</evidence>
<dbReference type="SUPFAM" id="SSF103481">
    <property type="entry name" value="Multidrug resistance efflux transporter EmrE"/>
    <property type="match status" value="2"/>
</dbReference>
<evidence type="ECO:0000256" key="2">
    <source>
        <dbReference type="ARBA" id="ARBA00009853"/>
    </source>
</evidence>
<dbReference type="PANTHER" id="PTHR22911">
    <property type="entry name" value="ACYL-MALONYL CONDENSING ENZYME-RELATED"/>
    <property type="match status" value="1"/>
</dbReference>
<reference evidence="8 9" key="1">
    <citation type="submission" date="2020-08" db="EMBL/GenBank/DDBJ databases">
        <title>Genome sequence of Rhizobiales bacterium strain IZ6.</title>
        <authorList>
            <person name="Nakai R."/>
            <person name="Naganuma T."/>
        </authorList>
    </citation>
    <scope>NUCLEOTIDE SEQUENCE [LARGE SCALE GENOMIC DNA]</scope>
    <source>
        <strain evidence="8 9">IZ6</strain>
    </source>
</reference>
<evidence type="ECO:0000256" key="4">
    <source>
        <dbReference type="ARBA" id="ARBA00022989"/>
    </source>
</evidence>
<evidence type="ECO:0000313" key="9">
    <source>
        <dbReference type="Proteomes" id="UP000515317"/>
    </source>
</evidence>
<dbReference type="Pfam" id="PF00892">
    <property type="entry name" value="EamA"/>
    <property type="match status" value="2"/>
</dbReference>
<evidence type="ECO:0000256" key="5">
    <source>
        <dbReference type="ARBA" id="ARBA00023136"/>
    </source>
</evidence>
<evidence type="ECO:0000256" key="6">
    <source>
        <dbReference type="SAM" id="Phobius"/>
    </source>
</evidence>
<sequence length="311" mass="33425">MLTGILYKIASAFCFTVMAALIRSIGEDVPAGEVVFARSAFALVPILLWLFWQGQLGDVRTARPGGHFIRSSVGVLAMFCMFSGLARIPLPDATMIHYASPLITVVLAALVLGEPLRVPRVAAVLLGLLGVAVMFWPHITDGQMQRAIASGRGEGMRALEGALFALGGAFFTACAMIQIRRLVQTETTASVVFFFTVFSTLFGLATLPFGWVWPDVWTAVALVGIGILGGVGQIFLTSGYRYAEASVIAPFEYTTLIWALSIGWLAFGDLPGWFGLAGGLVVILSGFLVIRDERRRGIERARAQKVAQPPA</sequence>
<feature type="transmembrane region" description="Helical" evidence="6">
    <location>
        <begin position="217"/>
        <end position="236"/>
    </location>
</feature>
<dbReference type="GO" id="GO:0016020">
    <property type="term" value="C:membrane"/>
    <property type="evidence" value="ECO:0007669"/>
    <property type="project" value="UniProtKB-SubCell"/>
</dbReference>
<evidence type="ECO:0000256" key="1">
    <source>
        <dbReference type="ARBA" id="ARBA00004141"/>
    </source>
</evidence>
<dbReference type="KEGG" id="tso:IZ6_20840"/>
<feature type="transmembrane region" description="Helical" evidence="6">
    <location>
        <begin position="73"/>
        <end position="90"/>
    </location>
</feature>
<dbReference type="PANTHER" id="PTHR22911:SF6">
    <property type="entry name" value="SOLUTE CARRIER FAMILY 35 MEMBER G1"/>
    <property type="match status" value="1"/>
</dbReference>
<dbReference type="Proteomes" id="UP000515317">
    <property type="component" value="Chromosome"/>
</dbReference>
<keyword evidence="3 6" id="KW-0812">Transmembrane</keyword>
<feature type="transmembrane region" description="Helical" evidence="6">
    <location>
        <begin position="159"/>
        <end position="179"/>
    </location>
</feature>
<feature type="domain" description="EamA" evidence="7">
    <location>
        <begin position="3"/>
        <end position="135"/>
    </location>
</feature>
<keyword evidence="4 6" id="KW-1133">Transmembrane helix</keyword>
<comment type="subcellular location">
    <subcellularLocation>
        <location evidence="1">Membrane</location>
        <topology evidence="1">Multi-pass membrane protein</topology>
    </subcellularLocation>
</comment>
<protein>
    <submittedName>
        <fullName evidence="8">Transporter RarD family, DMT superfamily protein</fullName>
    </submittedName>
</protein>
<feature type="transmembrane region" description="Helical" evidence="6">
    <location>
        <begin position="96"/>
        <end position="113"/>
    </location>
</feature>
<dbReference type="InterPro" id="IPR000620">
    <property type="entry name" value="EamA_dom"/>
</dbReference>
<feature type="transmembrane region" description="Helical" evidence="6">
    <location>
        <begin position="5"/>
        <end position="22"/>
    </location>
</feature>
<feature type="transmembrane region" description="Helical" evidence="6">
    <location>
        <begin position="120"/>
        <end position="139"/>
    </location>
</feature>
<gene>
    <name evidence="8" type="ORF">IZ6_20840</name>
</gene>
<feature type="domain" description="EamA" evidence="7">
    <location>
        <begin position="161"/>
        <end position="290"/>
    </location>
</feature>
<feature type="transmembrane region" description="Helical" evidence="6">
    <location>
        <begin position="34"/>
        <end position="52"/>
    </location>
</feature>
<evidence type="ECO:0000256" key="3">
    <source>
        <dbReference type="ARBA" id="ARBA00022692"/>
    </source>
</evidence>
<dbReference type="EMBL" id="AP023361">
    <property type="protein sequence ID" value="BCJ91349.1"/>
    <property type="molecule type" value="Genomic_DNA"/>
</dbReference>
<dbReference type="AlphaFoldDB" id="A0A6S6QQM8"/>
<evidence type="ECO:0000259" key="7">
    <source>
        <dbReference type="Pfam" id="PF00892"/>
    </source>
</evidence>
<dbReference type="InterPro" id="IPR037185">
    <property type="entry name" value="EmrE-like"/>
</dbReference>
<feature type="transmembrane region" description="Helical" evidence="6">
    <location>
        <begin position="191"/>
        <end position="211"/>
    </location>
</feature>
<keyword evidence="9" id="KW-1185">Reference proteome</keyword>
<accession>A0A6S6QQM8</accession>
<feature type="transmembrane region" description="Helical" evidence="6">
    <location>
        <begin position="248"/>
        <end position="267"/>
    </location>
</feature>
<comment type="similarity">
    <text evidence="2">Belongs to the drug/metabolite transporter (DMT) superfamily. 10 TMS drug/metabolite exporter (DME) (TC 2.A.7.3) family.</text>
</comment>
<keyword evidence="5 6" id="KW-0472">Membrane</keyword>